<dbReference type="PANTHER" id="PTHR33077:SF90">
    <property type="entry name" value="PROTEIN TIFY 7"/>
    <property type="match status" value="1"/>
</dbReference>
<name>A0AAP0QYT3_9ROSI</name>
<dbReference type="PANTHER" id="PTHR33077">
    <property type="entry name" value="PROTEIN TIFY 4A-RELATED-RELATED"/>
    <property type="match status" value="1"/>
</dbReference>
<comment type="caution">
    <text evidence="5">The sequence shown here is derived from an EMBL/GenBank/DDBJ whole genome shotgun (WGS) entry which is preliminary data.</text>
</comment>
<evidence type="ECO:0000313" key="6">
    <source>
        <dbReference type="Proteomes" id="UP001428341"/>
    </source>
</evidence>
<evidence type="ECO:0000256" key="2">
    <source>
        <dbReference type="RuleBase" id="RU369065"/>
    </source>
</evidence>
<gene>
    <name evidence="5" type="ORF">WN944_011458</name>
</gene>
<dbReference type="AlphaFoldDB" id="A0AAP0QYT3"/>
<evidence type="ECO:0000256" key="1">
    <source>
        <dbReference type="ARBA" id="ARBA00008614"/>
    </source>
</evidence>
<keyword evidence="2" id="KW-1184">Jasmonic acid signaling pathway</keyword>
<keyword evidence="2" id="KW-0539">Nucleus</keyword>
<proteinExistence type="inferred from homology"/>
<dbReference type="GO" id="GO:0031347">
    <property type="term" value="P:regulation of defense response"/>
    <property type="evidence" value="ECO:0007669"/>
    <property type="project" value="UniProtKB-UniRule"/>
</dbReference>
<sequence>MERDFMGLSSKEPVIVVKEEVNNDVCKEIGFSKGSAIQWPFSNKVSAVPQFMSFKVAQEDKNKKILSDHLGSSGFMPFSAEAYEHNQRRGMAEVQKSFDLDRQGGTHISLTAYSVPHEVHSVHRSHDIKTFPVSNQAIPVSINNPVFKNQFATIGQNMGGANVKQQFLGGIPVTSPHTVLPTIGSFGGVHESWNNIKTRGSPQLTIFYAGTVNVFEDISPEKAQAIMLLAGNGSFIAPIMAQPKVQVQAPSSKPTTVDGVTGNQPVSTPPGTGHSSPISVSSHTGTQSASGSTSTEEPMAAKTIGLTTTHICKPETPNMEKAVGSVAATAVTSAGHSNFYKGIPQARKASLALFLEKRKQRLAVSDDRSPIHHQQKVVSRRLGAGMQWL</sequence>
<dbReference type="PROSITE" id="PS51320">
    <property type="entry name" value="TIFY"/>
    <property type="match status" value="1"/>
</dbReference>
<comment type="domain">
    <text evidence="2">The jas domain is required for interaction with COI1.</text>
</comment>
<dbReference type="Pfam" id="PF06200">
    <property type="entry name" value="tify"/>
    <property type="match status" value="1"/>
</dbReference>
<feature type="region of interest" description="Disordered" evidence="3">
    <location>
        <begin position="247"/>
        <end position="300"/>
    </location>
</feature>
<dbReference type="GO" id="GO:2000022">
    <property type="term" value="P:regulation of jasmonic acid mediated signaling pathway"/>
    <property type="evidence" value="ECO:0007669"/>
    <property type="project" value="UniProtKB-UniRule"/>
</dbReference>
<comment type="similarity">
    <text evidence="1 2">Belongs to the TIFY/JAZ family.</text>
</comment>
<evidence type="ECO:0000256" key="3">
    <source>
        <dbReference type="SAM" id="MobiDB-lite"/>
    </source>
</evidence>
<dbReference type="GO" id="GO:0005634">
    <property type="term" value="C:nucleus"/>
    <property type="evidence" value="ECO:0007669"/>
    <property type="project" value="UniProtKB-SubCell"/>
</dbReference>
<evidence type="ECO:0000259" key="4">
    <source>
        <dbReference type="PROSITE" id="PS51320"/>
    </source>
</evidence>
<comment type="function">
    <text evidence="2">Repressor of jasmonate responses.</text>
</comment>
<accession>A0AAP0QYT3</accession>
<dbReference type="InterPro" id="IPR040390">
    <property type="entry name" value="TIFY/JAZ"/>
</dbReference>
<dbReference type="InterPro" id="IPR018467">
    <property type="entry name" value="CCT_CS"/>
</dbReference>
<dbReference type="Proteomes" id="UP001428341">
    <property type="component" value="Unassembled WGS sequence"/>
</dbReference>
<protein>
    <recommendedName>
        <fullName evidence="2">Protein TIFY</fullName>
    </recommendedName>
    <alternativeName>
        <fullName evidence="2">Jasmonate ZIM domain-containing protein</fullName>
    </alternativeName>
</protein>
<dbReference type="GO" id="GO:0009611">
    <property type="term" value="P:response to wounding"/>
    <property type="evidence" value="ECO:0007669"/>
    <property type="project" value="UniProtKB-UniRule"/>
</dbReference>
<evidence type="ECO:0000313" key="5">
    <source>
        <dbReference type="EMBL" id="KAK9223016.1"/>
    </source>
</evidence>
<comment type="subcellular location">
    <subcellularLocation>
        <location evidence="2">Nucleus</location>
    </subcellularLocation>
</comment>
<dbReference type="SMART" id="SM00979">
    <property type="entry name" value="TIFY"/>
    <property type="match status" value="1"/>
</dbReference>
<feature type="domain" description="Tify" evidence="4">
    <location>
        <begin position="197"/>
        <end position="232"/>
    </location>
</feature>
<organism evidence="5 6">
    <name type="scientific">Citrus x changshan-huyou</name>
    <dbReference type="NCBI Taxonomy" id="2935761"/>
    <lineage>
        <taxon>Eukaryota</taxon>
        <taxon>Viridiplantae</taxon>
        <taxon>Streptophyta</taxon>
        <taxon>Embryophyta</taxon>
        <taxon>Tracheophyta</taxon>
        <taxon>Spermatophyta</taxon>
        <taxon>Magnoliopsida</taxon>
        <taxon>eudicotyledons</taxon>
        <taxon>Gunneridae</taxon>
        <taxon>Pentapetalae</taxon>
        <taxon>rosids</taxon>
        <taxon>malvids</taxon>
        <taxon>Sapindales</taxon>
        <taxon>Rutaceae</taxon>
        <taxon>Aurantioideae</taxon>
        <taxon>Citrus</taxon>
    </lineage>
</organism>
<feature type="compositionally biased region" description="Low complexity" evidence="3">
    <location>
        <begin position="281"/>
        <end position="295"/>
    </location>
</feature>
<dbReference type="EMBL" id="JBCGBO010000002">
    <property type="protein sequence ID" value="KAK9223016.1"/>
    <property type="molecule type" value="Genomic_DNA"/>
</dbReference>
<keyword evidence="6" id="KW-1185">Reference proteome</keyword>
<reference evidence="5 6" key="1">
    <citation type="submission" date="2024-05" db="EMBL/GenBank/DDBJ databases">
        <title>Haplotype-resolved chromosome-level genome assembly of Huyou (Citrus changshanensis).</title>
        <authorList>
            <person name="Miao C."/>
            <person name="Chen W."/>
            <person name="Wu Y."/>
            <person name="Wang L."/>
            <person name="Zhao S."/>
            <person name="Grierson D."/>
            <person name="Xu C."/>
            <person name="Chen K."/>
        </authorList>
    </citation>
    <scope>NUCLEOTIDE SEQUENCE [LARGE SCALE GENOMIC DNA]</scope>
    <source>
        <strain evidence="5">01-14</strain>
        <tissue evidence="5">Leaf</tissue>
    </source>
</reference>
<dbReference type="Pfam" id="PF09425">
    <property type="entry name" value="Jas_motif"/>
    <property type="match status" value="1"/>
</dbReference>
<feature type="compositionally biased region" description="Polar residues" evidence="3">
    <location>
        <begin position="261"/>
        <end position="280"/>
    </location>
</feature>
<dbReference type="InterPro" id="IPR010399">
    <property type="entry name" value="Tify_dom"/>
</dbReference>